<proteinExistence type="predicted"/>
<sequence>MPVVNLIKSGEEPVGEIHRTWASTLFISGQEVLDSEVEKIGVEGRTQNECQLGPENLVDNLVEALDLARYGQTSKMAVLQLKTDKASSEVGQLAWANRLNECLNAEKGISTSDDEAY</sequence>
<dbReference type="Proteomes" id="UP001396334">
    <property type="component" value="Unassembled WGS sequence"/>
</dbReference>
<accession>A0ABR2RZW2</accession>
<dbReference type="EMBL" id="JBBPBN010000019">
    <property type="protein sequence ID" value="KAK9018229.1"/>
    <property type="molecule type" value="Genomic_DNA"/>
</dbReference>
<name>A0ABR2RZW2_9ROSI</name>
<reference evidence="1 2" key="1">
    <citation type="journal article" date="2024" name="G3 (Bethesda)">
        <title>Genome assembly of Hibiscus sabdariffa L. provides insights into metabolisms of medicinal natural products.</title>
        <authorList>
            <person name="Kim T."/>
        </authorList>
    </citation>
    <scope>NUCLEOTIDE SEQUENCE [LARGE SCALE GENOMIC DNA]</scope>
    <source>
        <strain evidence="1">TK-2024</strain>
        <tissue evidence="1">Old leaves</tissue>
    </source>
</reference>
<evidence type="ECO:0000313" key="1">
    <source>
        <dbReference type="EMBL" id="KAK9018229.1"/>
    </source>
</evidence>
<evidence type="ECO:0000313" key="2">
    <source>
        <dbReference type="Proteomes" id="UP001396334"/>
    </source>
</evidence>
<keyword evidence="2" id="KW-1185">Reference proteome</keyword>
<organism evidence="1 2">
    <name type="scientific">Hibiscus sabdariffa</name>
    <name type="common">roselle</name>
    <dbReference type="NCBI Taxonomy" id="183260"/>
    <lineage>
        <taxon>Eukaryota</taxon>
        <taxon>Viridiplantae</taxon>
        <taxon>Streptophyta</taxon>
        <taxon>Embryophyta</taxon>
        <taxon>Tracheophyta</taxon>
        <taxon>Spermatophyta</taxon>
        <taxon>Magnoliopsida</taxon>
        <taxon>eudicotyledons</taxon>
        <taxon>Gunneridae</taxon>
        <taxon>Pentapetalae</taxon>
        <taxon>rosids</taxon>
        <taxon>malvids</taxon>
        <taxon>Malvales</taxon>
        <taxon>Malvaceae</taxon>
        <taxon>Malvoideae</taxon>
        <taxon>Hibiscus</taxon>
    </lineage>
</organism>
<protein>
    <submittedName>
        <fullName evidence="1">Uncharacterized protein</fullName>
    </submittedName>
</protein>
<comment type="caution">
    <text evidence="1">The sequence shown here is derived from an EMBL/GenBank/DDBJ whole genome shotgun (WGS) entry which is preliminary data.</text>
</comment>
<gene>
    <name evidence="1" type="ORF">V6N11_001208</name>
</gene>